<evidence type="ECO:0000313" key="1">
    <source>
        <dbReference type="EMBL" id="MCZ0666286.1"/>
    </source>
</evidence>
<dbReference type="AlphaFoldDB" id="A0A9Q4HY12"/>
<evidence type="ECO:0000313" key="2">
    <source>
        <dbReference type="Proteomes" id="UP001079535"/>
    </source>
</evidence>
<gene>
    <name evidence="1" type="ORF">OZZ17_01850</name>
</gene>
<proteinExistence type="predicted"/>
<accession>A0A9Q4HY12</accession>
<organism evidence="1 2">
    <name type="scientific">Mediterraneibacter gnavus</name>
    <name type="common">Ruminococcus gnavus</name>
    <dbReference type="NCBI Taxonomy" id="33038"/>
    <lineage>
        <taxon>Bacteria</taxon>
        <taxon>Bacillati</taxon>
        <taxon>Bacillota</taxon>
        <taxon>Clostridia</taxon>
        <taxon>Lachnospirales</taxon>
        <taxon>Lachnospiraceae</taxon>
        <taxon>Mediterraneibacter</taxon>
    </lineage>
</organism>
<name>A0A9Q4HY12_MEDGN</name>
<dbReference type="EMBL" id="JAPRAY010000002">
    <property type="protein sequence ID" value="MCZ0666286.1"/>
    <property type="molecule type" value="Genomic_DNA"/>
</dbReference>
<reference evidence="1" key="1">
    <citation type="submission" date="2022-11" db="EMBL/GenBank/DDBJ databases">
        <title>Temperate bacteriophages infecting mucin-degrading bacterium Ruminococcus gnavus from the human gut.</title>
        <authorList>
            <person name="Buttimer C."/>
        </authorList>
    </citation>
    <scope>NUCLEOTIDE SEQUENCE</scope>
    <source>
        <strain evidence="1">CCUG 49994</strain>
    </source>
</reference>
<dbReference type="Proteomes" id="UP001079535">
    <property type="component" value="Unassembled WGS sequence"/>
</dbReference>
<comment type="caution">
    <text evidence="1">The sequence shown here is derived from an EMBL/GenBank/DDBJ whole genome shotgun (WGS) entry which is preliminary data.</text>
</comment>
<protein>
    <submittedName>
        <fullName evidence="1">Uncharacterized protein</fullName>
    </submittedName>
</protein>
<dbReference type="RefSeq" id="WP_268803302.1">
    <property type="nucleotide sequence ID" value="NZ_JAPRAY010000002.1"/>
</dbReference>
<sequence>MDKKTIEEMIGREINEEDYQLAVSTATKKLQSIIQRYGDAGGVRRTPWYLAELVIEALTQKLFSDVTIALASESKGEKPIHPTSVF</sequence>